<dbReference type="SUPFAM" id="SSF53850">
    <property type="entry name" value="Periplasmic binding protein-like II"/>
    <property type="match status" value="1"/>
</dbReference>
<keyword evidence="3" id="KW-0238">DNA-binding</keyword>
<evidence type="ECO:0000256" key="3">
    <source>
        <dbReference type="ARBA" id="ARBA00023125"/>
    </source>
</evidence>
<dbReference type="Gene3D" id="3.40.190.290">
    <property type="match status" value="1"/>
</dbReference>
<keyword evidence="2" id="KW-0805">Transcription regulation</keyword>
<dbReference type="InterPro" id="IPR000847">
    <property type="entry name" value="LysR_HTH_N"/>
</dbReference>
<reference evidence="6 7" key="1">
    <citation type="submission" date="2017-02" db="EMBL/GenBank/DDBJ databases">
        <title>Draft genome of Acidibacillus ferrooxidans Huett2.</title>
        <authorList>
            <person name="Schopf S."/>
        </authorList>
    </citation>
    <scope>NUCLEOTIDE SEQUENCE [LARGE SCALE GENOMIC DNA]</scope>
    <source>
        <strain evidence="6 7">Huett2</strain>
    </source>
</reference>
<dbReference type="PANTHER" id="PTHR30126:SF40">
    <property type="entry name" value="HTH-TYPE TRANSCRIPTIONAL REGULATOR GLTR"/>
    <property type="match status" value="1"/>
</dbReference>
<protein>
    <recommendedName>
        <fullName evidence="5">HTH lysR-type domain-containing protein</fullName>
    </recommendedName>
</protein>
<dbReference type="Pfam" id="PF03466">
    <property type="entry name" value="LysR_substrate"/>
    <property type="match status" value="1"/>
</dbReference>
<dbReference type="Pfam" id="PF00126">
    <property type="entry name" value="HTH_1"/>
    <property type="match status" value="1"/>
</dbReference>
<dbReference type="InterPro" id="IPR036388">
    <property type="entry name" value="WH-like_DNA-bd_sf"/>
</dbReference>
<gene>
    <name evidence="6" type="ORF">B2M26_10705</name>
</gene>
<organism evidence="6 7">
    <name type="scientific">Ferroacidibacillus organovorans</name>
    <dbReference type="NCBI Taxonomy" id="1765683"/>
    <lineage>
        <taxon>Bacteria</taxon>
        <taxon>Bacillati</taxon>
        <taxon>Bacillota</taxon>
        <taxon>Bacilli</taxon>
        <taxon>Bacillales</taxon>
        <taxon>Alicyclobacillaceae</taxon>
        <taxon>Ferroacidibacillus</taxon>
    </lineage>
</organism>
<dbReference type="AlphaFoldDB" id="A0A1V4ERH3"/>
<evidence type="ECO:0000256" key="4">
    <source>
        <dbReference type="ARBA" id="ARBA00023163"/>
    </source>
</evidence>
<keyword evidence="4" id="KW-0804">Transcription</keyword>
<dbReference type="Gene3D" id="1.10.10.10">
    <property type="entry name" value="Winged helix-like DNA-binding domain superfamily/Winged helix DNA-binding domain"/>
    <property type="match status" value="1"/>
</dbReference>
<accession>A0A1V4ERH3</accession>
<keyword evidence="7" id="KW-1185">Reference proteome</keyword>
<dbReference type="PANTHER" id="PTHR30126">
    <property type="entry name" value="HTH-TYPE TRANSCRIPTIONAL REGULATOR"/>
    <property type="match status" value="1"/>
</dbReference>
<evidence type="ECO:0000259" key="5">
    <source>
        <dbReference type="PROSITE" id="PS50931"/>
    </source>
</evidence>
<evidence type="ECO:0000313" key="7">
    <source>
        <dbReference type="Proteomes" id="UP000190229"/>
    </source>
</evidence>
<dbReference type="PRINTS" id="PR00039">
    <property type="entry name" value="HTHLYSR"/>
</dbReference>
<name>A0A1V4ERH3_9BACL</name>
<dbReference type="Proteomes" id="UP000190229">
    <property type="component" value="Unassembled WGS sequence"/>
</dbReference>
<dbReference type="InterPro" id="IPR036390">
    <property type="entry name" value="WH_DNA-bd_sf"/>
</dbReference>
<feature type="domain" description="HTH lysR-type" evidence="5">
    <location>
        <begin position="64"/>
        <end position="121"/>
    </location>
</feature>
<dbReference type="SUPFAM" id="SSF46785">
    <property type="entry name" value="Winged helix' DNA-binding domain"/>
    <property type="match status" value="1"/>
</dbReference>
<evidence type="ECO:0000313" key="6">
    <source>
        <dbReference type="EMBL" id="OPG15539.1"/>
    </source>
</evidence>
<sequence>MRPNPSSANCRAVAAPIPELAPVISAVRLFMVQGLLPRLRVSSFLTFLSCHDSIGTKRMDGVAMNLRRFHALIEVADRRSFSDAAHAMGLTQPAISKQIKSLEDELGVTFFLRDAASVQLTEAGVRAYQTGKRLLQEYQGLVDYCRGMQEVVRGRLRVGASTIPGTYLLPLALREFRMNYPHVELNVTVASSGNIVQRLLQGAVDLAIVGSEPSHEELSVTPIGKDELVLIGPRDVSHLNLEALYKDQWEDLSTVFAHGLDQQRLQALPMIGRERTSGTQTSLETTLRKAGIDPTCQRVIAHVEDTSTLVAMVASGIGFGVVSARAAQRADLAIYHRFKEPRTLYLVTSKRQVQDGIALRFIEHLKATQFERERDGV</sequence>
<dbReference type="PROSITE" id="PS50931">
    <property type="entry name" value="HTH_LYSR"/>
    <property type="match status" value="1"/>
</dbReference>
<evidence type="ECO:0000256" key="1">
    <source>
        <dbReference type="ARBA" id="ARBA00009437"/>
    </source>
</evidence>
<dbReference type="InterPro" id="IPR005119">
    <property type="entry name" value="LysR_subst-bd"/>
</dbReference>
<dbReference type="FunFam" id="1.10.10.10:FF:000001">
    <property type="entry name" value="LysR family transcriptional regulator"/>
    <property type="match status" value="1"/>
</dbReference>
<evidence type="ECO:0000256" key="2">
    <source>
        <dbReference type="ARBA" id="ARBA00023015"/>
    </source>
</evidence>
<dbReference type="GO" id="GO:0003700">
    <property type="term" value="F:DNA-binding transcription factor activity"/>
    <property type="evidence" value="ECO:0007669"/>
    <property type="project" value="InterPro"/>
</dbReference>
<dbReference type="GO" id="GO:0000976">
    <property type="term" value="F:transcription cis-regulatory region binding"/>
    <property type="evidence" value="ECO:0007669"/>
    <property type="project" value="TreeGrafter"/>
</dbReference>
<dbReference type="EMBL" id="MWPS01000027">
    <property type="protein sequence ID" value="OPG15539.1"/>
    <property type="molecule type" value="Genomic_DNA"/>
</dbReference>
<comment type="similarity">
    <text evidence="1">Belongs to the LysR transcriptional regulatory family.</text>
</comment>
<proteinExistence type="inferred from homology"/>
<comment type="caution">
    <text evidence="6">The sequence shown here is derived from an EMBL/GenBank/DDBJ whole genome shotgun (WGS) entry which is preliminary data.</text>
</comment>